<keyword evidence="1" id="KW-0472">Membrane</keyword>
<dbReference type="EMBL" id="JBEUSY010000459">
    <property type="protein sequence ID" value="KAL1231531.1"/>
    <property type="molecule type" value="Genomic_DNA"/>
</dbReference>
<organism evidence="2 3">
    <name type="scientific">Trichinella spiralis</name>
    <name type="common">Trichina worm</name>
    <dbReference type="NCBI Taxonomy" id="6334"/>
    <lineage>
        <taxon>Eukaryota</taxon>
        <taxon>Metazoa</taxon>
        <taxon>Ecdysozoa</taxon>
        <taxon>Nematoda</taxon>
        <taxon>Enoplea</taxon>
        <taxon>Dorylaimia</taxon>
        <taxon>Trichinellida</taxon>
        <taxon>Trichinellidae</taxon>
        <taxon>Trichinella</taxon>
    </lineage>
</organism>
<reference evidence="2 3" key="1">
    <citation type="submission" date="2024-07" db="EMBL/GenBank/DDBJ databases">
        <title>Enhanced genomic and transcriptomic resources for Trichinella pseudospiralis and T. spiralis underpin the discovery of pronounced molecular differences between stages and species.</title>
        <authorList>
            <person name="Pasi K.K."/>
            <person name="La Rosa G."/>
            <person name="Gomez-Morales M.A."/>
            <person name="Tosini F."/>
            <person name="Sumanam S."/>
            <person name="Young N.D."/>
            <person name="Chang B.C."/>
            <person name="Robin G.B."/>
        </authorList>
    </citation>
    <scope>NUCLEOTIDE SEQUENCE [LARGE SCALE GENOMIC DNA]</scope>
    <source>
        <strain evidence="2">ISS534</strain>
    </source>
</reference>
<comment type="caution">
    <text evidence="2">The sequence shown here is derived from an EMBL/GenBank/DDBJ whole genome shotgun (WGS) entry which is preliminary data.</text>
</comment>
<evidence type="ECO:0000256" key="1">
    <source>
        <dbReference type="SAM" id="Phobius"/>
    </source>
</evidence>
<name>A0ABR3K8B3_TRISP</name>
<keyword evidence="1" id="KW-0812">Transmembrane</keyword>
<gene>
    <name evidence="2" type="ORF">TSPI_09800</name>
</gene>
<dbReference type="Proteomes" id="UP001558632">
    <property type="component" value="Unassembled WGS sequence"/>
</dbReference>
<proteinExistence type="predicted"/>
<evidence type="ECO:0000313" key="3">
    <source>
        <dbReference type="Proteomes" id="UP001558632"/>
    </source>
</evidence>
<keyword evidence="1" id="KW-1133">Transmembrane helix</keyword>
<evidence type="ECO:0000313" key="2">
    <source>
        <dbReference type="EMBL" id="KAL1231531.1"/>
    </source>
</evidence>
<feature type="transmembrane region" description="Helical" evidence="1">
    <location>
        <begin position="71"/>
        <end position="92"/>
    </location>
</feature>
<keyword evidence="3" id="KW-1185">Reference proteome</keyword>
<sequence length="125" mass="14253">MKLSGNIVLKVSSAFSSSAVRFRQTNPICIRHPTFRPFSHPVSTYQKHLAVDLGRHRRRRIHISIDWQRKLFALFIGIWVSLPWAISFLGAATTVARIEFYGQLSNSGCRFTKNFVHGVWLAVVA</sequence>
<protein>
    <submittedName>
        <fullName evidence="2">Sarcosine oxidase subunit alpha</fullName>
    </submittedName>
</protein>
<accession>A0ABR3K8B3</accession>